<dbReference type="Pfam" id="PF00067">
    <property type="entry name" value="p450"/>
    <property type="match status" value="1"/>
</dbReference>
<feature type="binding site" description="axial binding residue" evidence="11">
    <location>
        <position position="475"/>
    </location>
    <ligand>
        <name>heme</name>
        <dbReference type="ChEBI" id="CHEBI:30413"/>
    </ligand>
    <ligandPart>
        <name>Fe</name>
        <dbReference type="ChEBI" id="CHEBI:18248"/>
    </ligandPart>
</feature>
<dbReference type="GO" id="GO:0004497">
    <property type="term" value="F:monooxygenase activity"/>
    <property type="evidence" value="ECO:0007669"/>
    <property type="project" value="UniProtKB-KW"/>
</dbReference>
<dbReference type="Proteomes" id="UP000289738">
    <property type="component" value="Chromosome B10"/>
</dbReference>
<comment type="cofactor">
    <cofactor evidence="11">
        <name>heme</name>
        <dbReference type="ChEBI" id="CHEBI:30413"/>
    </cofactor>
</comment>
<evidence type="ECO:0000256" key="2">
    <source>
        <dbReference type="ARBA" id="ARBA00010617"/>
    </source>
</evidence>
<dbReference type="STRING" id="3818.A0A444X6S2"/>
<feature type="transmembrane region" description="Helical" evidence="13">
    <location>
        <begin position="21"/>
        <end position="43"/>
    </location>
</feature>
<dbReference type="PANTHER" id="PTHR24282">
    <property type="entry name" value="CYTOCHROME P450 FAMILY MEMBER"/>
    <property type="match status" value="1"/>
</dbReference>
<comment type="caution">
    <text evidence="14">The sequence shown here is derived from an EMBL/GenBank/DDBJ whole genome shotgun (WGS) entry which is preliminary data.</text>
</comment>
<dbReference type="InterPro" id="IPR036396">
    <property type="entry name" value="Cyt_P450_sf"/>
</dbReference>
<keyword evidence="4 13" id="KW-0812">Transmembrane</keyword>
<protein>
    <recommendedName>
        <fullName evidence="16">Cytochrome P450</fullName>
    </recommendedName>
</protein>
<evidence type="ECO:0000256" key="11">
    <source>
        <dbReference type="PIRSR" id="PIRSR602401-1"/>
    </source>
</evidence>
<keyword evidence="8 11" id="KW-0408">Iron</keyword>
<dbReference type="PRINTS" id="PR00385">
    <property type="entry name" value="P450"/>
</dbReference>
<keyword evidence="6 13" id="KW-1133">Transmembrane helix</keyword>
<keyword evidence="7 12" id="KW-0560">Oxidoreductase</keyword>
<evidence type="ECO:0000256" key="8">
    <source>
        <dbReference type="ARBA" id="ARBA00023004"/>
    </source>
</evidence>
<evidence type="ECO:0000256" key="3">
    <source>
        <dbReference type="ARBA" id="ARBA00022617"/>
    </source>
</evidence>
<keyword evidence="3 11" id="KW-0349">Heme</keyword>
<evidence type="ECO:0000313" key="14">
    <source>
        <dbReference type="EMBL" id="RYQ85263.1"/>
    </source>
</evidence>
<dbReference type="InterPro" id="IPR050665">
    <property type="entry name" value="Cytochrome_P450_Monooxygen"/>
</dbReference>
<dbReference type="OrthoDB" id="1470350at2759"/>
<evidence type="ECO:0000256" key="7">
    <source>
        <dbReference type="ARBA" id="ARBA00023002"/>
    </source>
</evidence>
<dbReference type="Gramene" id="arahy.Tifrunner.gnm2.ann2.Ah20g369500.1">
    <property type="protein sequence ID" value="arahy.Tifrunner.gnm2.ann2.Ah20g369500.1-CDS"/>
    <property type="gene ID" value="arahy.Tifrunner.gnm2.ann2.Ah20g369500"/>
</dbReference>
<name>A0A444X6S2_ARAHY</name>
<dbReference type="PRINTS" id="PR00463">
    <property type="entry name" value="EP450I"/>
</dbReference>
<reference evidence="14 15" key="1">
    <citation type="submission" date="2019-01" db="EMBL/GenBank/DDBJ databases">
        <title>Sequencing of cultivated peanut Arachis hypogaea provides insights into genome evolution and oil improvement.</title>
        <authorList>
            <person name="Chen X."/>
        </authorList>
    </citation>
    <scope>NUCLEOTIDE SEQUENCE [LARGE SCALE GENOMIC DNA]</scope>
    <source>
        <strain evidence="15">cv. Fuhuasheng</strain>
        <tissue evidence="14">Leaves</tissue>
    </source>
</reference>
<evidence type="ECO:0000256" key="1">
    <source>
        <dbReference type="ARBA" id="ARBA00004167"/>
    </source>
</evidence>
<evidence type="ECO:0000256" key="12">
    <source>
        <dbReference type="RuleBase" id="RU000461"/>
    </source>
</evidence>
<dbReference type="Gene3D" id="1.10.630.10">
    <property type="entry name" value="Cytochrome P450"/>
    <property type="match status" value="1"/>
</dbReference>
<comment type="similarity">
    <text evidence="2 12">Belongs to the cytochrome P450 family.</text>
</comment>
<keyword evidence="10 13" id="KW-0472">Membrane</keyword>
<dbReference type="PANTHER" id="PTHR24282:SF148">
    <property type="entry name" value="CYTOCHROME P450 72A15-LIKE"/>
    <property type="match status" value="1"/>
</dbReference>
<dbReference type="SMR" id="A0A444X6S2"/>
<evidence type="ECO:0008006" key="16">
    <source>
        <dbReference type="Google" id="ProtNLM"/>
    </source>
</evidence>
<dbReference type="SUPFAM" id="SSF48264">
    <property type="entry name" value="Cytochrome P450"/>
    <property type="match status" value="1"/>
</dbReference>
<accession>A0A444X6S2</accession>
<keyword evidence="15" id="KW-1185">Reference proteome</keyword>
<keyword evidence="5 11" id="KW-0479">Metal-binding</keyword>
<dbReference type="AlphaFoldDB" id="A0A444X6S2"/>
<dbReference type="PROSITE" id="PS00086">
    <property type="entry name" value="CYTOCHROME_P450"/>
    <property type="match status" value="1"/>
</dbReference>
<gene>
    <name evidence="14" type="ORF">Ahy_B10g104768</name>
</gene>
<dbReference type="InterPro" id="IPR002401">
    <property type="entry name" value="Cyt_P450_E_grp-I"/>
</dbReference>
<dbReference type="GO" id="GO:0020037">
    <property type="term" value="F:heme binding"/>
    <property type="evidence" value="ECO:0007669"/>
    <property type="project" value="InterPro"/>
</dbReference>
<dbReference type="EMBL" id="SDMP01000020">
    <property type="protein sequence ID" value="RYQ85263.1"/>
    <property type="molecule type" value="Genomic_DNA"/>
</dbReference>
<keyword evidence="9 12" id="KW-0503">Monooxygenase</keyword>
<dbReference type="GO" id="GO:0016020">
    <property type="term" value="C:membrane"/>
    <property type="evidence" value="ECO:0007669"/>
    <property type="project" value="UniProtKB-SubCell"/>
</dbReference>
<dbReference type="GO" id="GO:0016705">
    <property type="term" value="F:oxidoreductase activity, acting on paired donors, with incorporation or reduction of molecular oxygen"/>
    <property type="evidence" value="ECO:0007669"/>
    <property type="project" value="InterPro"/>
</dbReference>
<evidence type="ECO:0000256" key="6">
    <source>
        <dbReference type="ARBA" id="ARBA00022989"/>
    </source>
</evidence>
<evidence type="ECO:0000256" key="9">
    <source>
        <dbReference type="ARBA" id="ARBA00023033"/>
    </source>
</evidence>
<evidence type="ECO:0000256" key="13">
    <source>
        <dbReference type="SAM" id="Phobius"/>
    </source>
</evidence>
<proteinExistence type="inferred from homology"/>
<evidence type="ECO:0000313" key="15">
    <source>
        <dbReference type="Proteomes" id="UP000289738"/>
    </source>
</evidence>
<dbReference type="InterPro" id="IPR001128">
    <property type="entry name" value="Cyt_P450"/>
</dbReference>
<organism evidence="14 15">
    <name type="scientific">Arachis hypogaea</name>
    <name type="common">Peanut</name>
    <dbReference type="NCBI Taxonomy" id="3818"/>
    <lineage>
        <taxon>Eukaryota</taxon>
        <taxon>Viridiplantae</taxon>
        <taxon>Streptophyta</taxon>
        <taxon>Embryophyta</taxon>
        <taxon>Tracheophyta</taxon>
        <taxon>Spermatophyta</taxon>
        <taxon>Magnoliopsida</taxon>
        <taxon>eudicotyledons</taxon>
        <taxon>Gunneridae</taxon>
        <taxon>Pentapetalae</taxon>
        <taxon>rosids</taxon>
        <taxon>fabids</taxon>
        <taxon>Fabales</taxon>
        <taxon>Fabaceae</taxon>
        <taxon>Papilionoideae</taxon>
        <taxon>50 kb inversion clade</taxon>
        <taxon>dalbergioids sensu lato</taxon>
        <taxon>Dalbergieae</taxon>
        <taxon>Pterocarpus clade</taxon>
        <taxon>Arachis</taxon>
    </lineage>
</organism>
<evidence type="ECO:0000256" key="4">
    <source>
        <dbReference type="ARBA" id="ARBA00022692"/>
    </source>
</evidence>
<evidence type="ECO:0000256" key="5">
    <source>
        <dbReference type="ARBA" id="ARBA00022723"/>
    </source>
</evidence>
<dbReference type="GO" id="GO:0005506">
    <property type="term" value="F:iron ion binding"/>
    <property type="evidence" value="ECO:0007669"/>
    <property type="project" value="InterPro"/>
</dbReference>
<sequence length="529" mass="60421">MLLEIKIQEKMEEDEYMLLESMAGCFGFLVLYILVKLVHSIWWKPTSTEKLLKKQGIKGTCYKPFKGDIPEMNKCAREAASKPINLNHQIVPRVFPFVHKMVRKYGEVSVCWFGRKARVIIVDAELTRLILSNKNGQLIKPPRDPLIKLLTMGLTSLEGEKWSQRRKAVTSAFLLDKLKAMLPAFSYSCCTMIERWQKFVEQNNGSSELDVTSELDILTGDVIARAAFGSSYKEGKRIFDIQKEIAILVHDALTNIYIPGFRFIPTKKNKKRYKLDVQIKDILMDMIKKKEHAMKEDESEGRSSNDLISILLESREVGKSLTTKDVIEECKLFYFAGQVTTKNLLAWTMVVLSIHPDWQEKARQEVLDLFGKEQIPPDFEAINRLKIVSMILLEVLRLYPPVPVISRYTTCETTVGSMAIPAGVELYLPLLLLHHDGRYWENPQEFNPERFSQGISKASKDQNAFYPFGWGPRICPGQNFAHLESKMALAMILQHFSLHLSPSYSHAPCARLTLTPQYGAPVIVQCISI</sequence>
<comment type="subcellular location">
    <subcellularLocation>
        <location evidence="1">Membrane</location>
        <topology evidence="1">Single-pass membrane protein</topology>
    </subcellularLocation>
</comment>
<dbReference type="InterPro" id="IPR017972">
    <property type="entry name" value="Cyt_P450_CS"/>
</dbReference>
<evidence type="ECO:0000256" key="10">
    <source>
        <dbReference type="ARBA" id="ARBA00023136"/>
    </source>
</evidence>